<dbReference type="CDD" id="cd07989">
    <property type="entry name" value="LPLAT_AGPAT-like"/>
    <property type="match status" value="1"/>
</dbReference>
<name>A0A9D2RSU5_9FIRM</name>
<dbReference type="GO" id="GO:0003841">
    <property type="term" value="F:1-acylglycerol-3-phosphate O-acyltransferase activity"/>
    <property type="evidence" value="ECO:0007669"/>
    <property type="project" value="TreeGrafter"/>
</dbReference>
<dbReference type="EMBL" id="DWZJ01000096">
    <property type="protein sequence ID" value="HJB14106.1"/>
    <property type="molecule type" value="Genomic_DNA"/>
</dbReference>
<evidence type="ECO:0000256" key="1">
    <source>
        <dbReference type="ARBA" id="ARBA00022679"/>
    </source>
</evidence>
<feature type="transmembrane region" description="Helical" evidence="3">
    <location>
        <begin position="12"/>
        <end position="33"/>
    </location>
</feature>
<proteinExistence type="predicted"/>
<keyword evidence="3" id="KW-0812">Transmembrane</keyword>
<dbReference type="PANTHER" id="PTHR10434:SF40">
    <property type="entry name" value="1-ACYL-SN-GLYCEROL-3-PHOSPHATE ACYLTRANSFERASE"/>
    <property type="match status" value="1"/>
</dbReference>
<keyword evidence="2 5" id="KW-0012">Acyltransferase</keyword>
<dbReference type="SMART" id="SM00563">
    <property type="entry name" value="PlsC"/>
    <property type="match status" value="1"/>
</dbReference>
<reference evidence="5" key="1">
    <citation type="journal article" date="2021" name="PeerJ">
        <title>Extensive microbial diversity within the chicken gut microbiome revealed by metagenomics and culture.</title>
        <authorList>
            <person name="Gilroy R."/>
            <person name="Ravi A."/>
            <person name="Getino M."/>
            <person name="Pursley I."/>
            <person name="Horton D.L."/>
            <person name="Alikhan N.F."/>
            <person name="Baker D."/>
            <person name="Gharbi K."/>
            <person name="Hall N."/>
            <person name="Watson M."/>
            <person name="Adriaenssens E.M."/>
            <person name="Foster-Nyarko E."/>
            <person name="Jarju S."/>
            <person name="Secka A."/>
            <person name="Antonio M."/>
            <person name="Oren A."/>
            <person name="Chaudhuri R.R."/>
            <person name="La Ragione R."/>
            <person name="Hildebrand F."/>
            <person name="Pallen M.J."/>
        </authorList>
    </citation>
    <scope>NUCLEOTIDE SEQUENCE</scope>
    <source>
        <strain evidence="5">ChiBcec18-1249</strain>
    </source>
</reference>
<dbReference type="Pfam" id="PF01553">
    <property type="entry name" value="Acyltransferase"/>
    <property type="match status" value="1"/>
</dbReference>
<evidence type="ECO:0000256" key="2">
    <source>
        <dbReference type="ARBA" id="ARBA00023315"/>
    </source>
</evidence>
<feature type="domain" description="Phospholipid/glycerol acyltransferase" evidence="4">
    <location>
        <begin position="42"/>
        <end position="156"/>
    </location>
</feature>
<organism evidence="5 6">
    <name type="scientific">Candidatus Oscillibacter excrementigallinarum</name>
    <dbReference type="NCBI Taxonomy" id="2838716"/>
    <lineage>
        <taxon>Bacteria</taxon>
        <taxon>Bacillati</taxon>
        <taxon>Bacillota</taxon>
        <taxon>Clostridia</taxon>
        <taxon>Eubacteriales</taxon>
        <taxon>Oscillospiraceae</taxon>
        <taxon>Oscillibacter</taxon>
    </lineage>
</organism>
<evidence type="ECO:0000313" key="6">
    <source>
        <dbReference type="Proteomes" id="UP000823824"/>
    </source>
</evidence>
<dbReference type="Proteomes" id="UP000823824">
    <property type="component" value="Unassembled WGS sequence"/>
</dbReference>
<dbReference type="AlphaFoldDB" id="A0A9D2RSU5"/>
<sequence length="204" mass="22790">MSEPKKPLNRFFVCVYYLVTLVAGILHPVTVIGRENLPEHGALLCPNHNSNWDPVLVAIKTPVNYRLHIMAKKELFCNRVFDWALRKLGAFPVDRGEGDIEAVKNALKAIKSGDNLLIFPEGTRVEHEGDLPAKGGVAVIGIRSGALFVPVYVEGNKRLFHRTRIIFGEAYRPEAASRRPSPEEVQAIADEVLRRSYALGREKP</sequence>
<evidence type="ECO:0000313" key="5">
    <source>
        <dbReference type="EMBL" id="HJB14106.1"/>
    </source>
</evidence>
<protein>
    <submittedName>
        <fullName evidence="5">1-acyl-sn-glycerol-3-phosphate acyltransferase</fullName>
    </submittedName>
</protein>
<dbReference type="GO" id="GO:0006654">
    <property type="term" value="P:phosphatidic acid biosynthetic process"/>
    <property type="evidence" value="ECO:0007669"/>
    <property type="project" value="TreeGrafter"/>
</dbReference>
<keyword evidence="1" id="KW-0808">Transferase</keyword>
<dbReference type="SUPFAM" id="SSF69593">
    <property type="entry name" value="Glycerol-3-phosphate (1)-acyltransferase"/>
    <property type="match status" value="1"/>
</dbReference>
<dbReference type="InterPro" id="IPR002123">
    <property type="entry name" value="Plipid/glycerol_acylTrfase"/>
</dbReference>
<accession>A0A9D2RSU5</accession>
<dbReference type="PANTHER" id="PTHR10434">
    <property type="entry name" value="1-ACYL-SN-GLYCEROL-3-PHOSPHATE ACYLTRANSFERASE"/>
    <property type="match status" value="1"/>
</dbReference>
<keyword evidence="3" id="KW-1133">Transmembrane helix</keyword>
<gene>
    <name evidence="5" type="ORF">H9787_10430</name>
</gene>
<comment type="caution">
    <text evidence="5">The sequence shown here is derived from an EMBL/GenBank/DDBJ whole genome shotgun (WGS) entry which is preliminary data.</text>
</comment>
<evidence type="ECO:0000256" key="3">
    <source>
        <dbReference type="SAM" id="Phobius"/>
    </source>
</evidence>
<reference evidence="5" key="2">
    <citation type="submission" date="2021-04" db="EMBL/GenBank/DDBJ databases">
        <authorList>
            <person name="Gilroy R."/>
        </authorList>
    </citation>
    <scope>NUCLEOTIDE SEQUENCE</scope>
    <source>
        <strain evidence="5">ChiBcec18-1249</strain>
    </source>
</reference>
<keyword evidence="3" id="KW-0472">Membrane</keyword>
<evidence type="ECO:0000259" key="4">
    <source>
        <dbReference type="SMART" id="SM00563"/>
    </source>
</evidence>